<dbReference type="Pfam" id="PF13450">
    <property type="entry name" value="NAD_binding_8"/>
    <property type="match status" value="1"/>
</dbReference>
<dbReference type="RefSeq" id="WP_420903468.1">
    <property type="nucleotide sequence ID" value="NZ_BAAFGK010000001.1"/>
</dbReference>
<keyword evidence="7 11" id="KW-0560">Oxidoreductase</keyword>
<dbReference type="PANTHER" id="PTHR10617">
    <property type="entry name" value="ELECTRON TRANSFER FLAVOPROTEIN-UBIQUINONE OXIDOREDUCTASE"/>
    <property type="match status" value="1"/>
</dbReference>
<dbReference type="GO" id="GO:0004174">
    <property type="term" value="F:electron-transferring-flavoprotein dehydrogenase activity"/>
    <property type="evidence" value="ECO:0007669"/>
    <property type="project" value="UniProtKB-EC"/>
</dbReference>
<dbReference type="PRINTS" id="PR00469">
    <property type="entry name" value="PNDRDTASEII"/>
</dbReference>
<evidence type="ECO:0000256" key="3">
    <source>
        <dbReference type="ARBA" id="ARBA00022630"/>
    </source>
</evidence>
<keyword evidence="4 11" id="KW-0479">Metal-binding</keyword>
<organism evidence="14 15">
    <name type="scientific">Candidatus Magnetaquiglobus chichijimensis</name>
    <dbReference type="NCBI Taxonomy" id="3141448"/>
    <lineage>
        <taxon>Bacteria</taxon>
        <taxon>Pseudomonadati</taxon>
        <taxon>Pseudomonadota</taxon>
        <taxon>Magnetococcia</taxon>
        <taxon>Magnetococcales</taxon>
        <taxon>Candidatus Magnetaquicoccaceae</taxon>
        <taxon>Candidatus Magnetaquiglobus</taxon>
    </lineage>
</organism>
<comment type="caution">
    <text evidence="14">The sequence shown here is derived from an EMBL/GenBank/DDBJ whole genome shotgun (WGS) entry which is preliminary data.</text>
</comment>
<dbReference type="InterPro" id="IPR036188">
    <property type="entry name" value="FAD/NAD-bd_sf"/>
</dbReference>
<sequence length="535" mass="58357">MTESSHDVLIVGAGPAGLAAALHLKRHHPDLTIALLEKSARIGAHLLSGALLDPHDLLPLLSPEEIATAPLGPEVIHETLLHLTRHHAIPLPHGWSHRGCRMLALGSFCRWLAGLAEQAGVEIYPGFAARELLWEGERLLGIRTGDQGVNGRGEPGPGFEPGLAMHAPVTILAEGCRGHLTGQAIRKLDLKRGRPPQTHGLGFKELWEIPTDRTVAGVVHTLGWPLAGSQHGGGFLYPVAPGRLAIGWVVGLDYRDPWFDPFVAFQQWKNHPRIRARLVRGQPLAFGARALVEGGWQCLPRLEFDGGVLIGDAAGFLDAARLKGIGNAIRSGVAAAEGVIAAFETGDFTAAGLRGYPDRVEASAWMARLKEVRNVRPGFRAGWLPGLVNAAWERFSRGRSPWSWRWSIADRARLQEVTPDRSPPTMPAPAPWILDRSTALALSAIRHRHDQPCHLRVQDPERLANAGRTRFANPETRYCPAGVYEARCPPEVERTVTRIRAERCLHCKCCDIKDPLDTLVWTPPEGGSGPDYGAM</sequence>
<feature type="domain" description="ETF-QO/FixC ubiquinone-binding" evidence="13">
    <location>
        <begin position="200"/>
        <end position="291"/>
    </location>
</feature>
<dbReference type="SUPFAM" id="SSF54373">
    <property type="entry name" value="FAD-linked reductases, C-terminal domain"/>
    <property type="match status" value="1"/>
</dbReference>
<evidence type="ECO:0000256" key="8">
    <source>
        <dbReference type="ARBA" id="ARBA00023004"/>
    </source>
</evidence>
<evidence type="ECO:0000313" key="15">
    <source>
        <dbReference type="Proteomes" id="UP001628193"/>
    </source>
</evidence>
<comment type="catalytic activity">
    <reaction evidence="11">
        <text>a ubiquinone + reduced [electron-transfer flavoprotein] = a ubiquinol + oxidized [electron-transfer flavoprotein] + H(+)</text>
        <dbReference type="Rhea" id="RHEA:24052"/>
        <dbReference type="Rhea" id="RHEA-COMP:9565"/>
        <dbReference type="Rhea" id="RHEA-COMP:9566"/>
        <dbReference type="Rhea" id="RHEA-COMP:10685"/>
        <dbReference type="Rhea" id="RHEA-COMP:10686"/>
        <dbReference type="ChEBI" id="CHEBI:15378"/>
        <dbReference type="ChEBI" id="CHEBI:16389"/>
        <dbReference type="ChEBI" id="CHEBI:17976"/>
        <dbReference type="ChEBI" id="CHEBI:57692"/>
        <dbReference type="ChEBI" id="CHEBI:58307"/>
        <dbReference type="EC" id="1.5.5.1"/>
    </reaction>
</comment>
<comment type="cofactor">
    <cofactor evidence="1 11">
        <name>FAD</name>
        <dbReference type="ChEBI" id="CHEBI:57692"/>
    </cofactor>
</comment>
<dbReference type="Pfam" id="PF21162">
    <property type="entry name" value="ETFQO_UQ-bd"/>
    <property type="match status" value="1"/>
</dbReference>
<dbReference type="Gene3D" id="3.30.9.90">
    <property type="match status" value="1"/>
</dbReference>
<dbReference type="Proteomes" id="UP001628193">
    <property type="component" value="Unassembled WGS sequence"/>
</dbReference>
<dbReference type="Pfam" id="PF05187">
    <property type="entry name" value="Fer4_ETF_QO"/>
    <property type="match status" value="1"/>
</dbReference>
<dbReference type="InterPro" id="IPR007859">
    <property type="entry name" value="ETF-QO/FixX_C"/>
</dbReference>
<keyword evidence="5 11" id="KW-0274">FAD</keyword>
<comment type="cofactor">
    <cofactor evidence="11">
        <name>[4Fe-4S] cluster</name>
        <dbReference type="ChEBI" id="CHEBI:49883"/>
    </cofactor>
    <text evidence="11">Binds 1 [4Fe-4S] cluster.</text>
</comment>
<proteinExistence type="predicted"/>
<keyword evidence="8 11" id="KW-0408">Iron</keyword>
<dbReference type="SUPFAM" id="SSF54862">
    <property type="entry name" value="4Fe-4S ferredoxins"/>
    <property type="match status" value="1"/>
</dbReference>
<dbReference type="Gene3D" id="3.30.70.20">
    <property type="match status" value="1"/>
</dbReference>
<evidence type="ECO:0000256" key="11">
    <source>
        <dbReference type="RuleBase" id="RU366068"/>
    </source>
</evidence>
<protein>
    <recommendedName>
        <fullName evidence="11">Electron transfer flavoprotein-ubiquinone oxidoreductase</fullName>
        <shortName evidence="11">ETF-QO</shortName>
        <ecNumber evidence="11">1.5.5.1</ecNumber>
    </recommendedName>
</protein>
<keyword evidence="9 11" id="KW-0411">Iron-sulfur</keyword>
<keyword evidence="2 11" id="KW-0813">Transport</keyword>
<keyword evidence="10 11" id="KW-0830">Ubiquinone</keyword>
<dbReference type="SUPFAM" id="SSF51905">
    <property type="entry name" value="FAD/NAD(P)-binding domain"/>
    <property type="match status" value="1"/>
</dbReference>
<evidence type="ECO:0000259" key="13">
    <source>
        <dbReference type="Pfam" id="PF21162"/>
    </source>
</evidence>
<reference evidence="14 15" key="1">
    <citation type="submission" date="2024-05" db="EMBL/GenBank/DDBJ databases">
        <authorList>
            <consortium name="Candidatus Magnetaquicoccaceae bacterium FCR-1 genome sequencing consortium"/>
            <person name="Shimoshige H."/>
            <person name="Shimamura S."/>
            <person name="Taoka A."/>
            <person name="Kobayashi H."/>
            <person name="Maekawa T."/>
        </authorList>
    </citation>
    <scope>NUCLEOTIDE SEQUENCE [LARGE SCALE GENOMIC DNA]</scope>
    <source>
        <strain evidence="14 15">FCR-1</strain>
    </source>
</reference>
<dbReference type="PANTHER" id="PTHR10617:SF107">
    <property type="entry name" value="ELECTRON TRANSFER FLAVOPROTEIN-UBIQUINONE OXIDOREDUCTASE, MITOCHONDRIAL"/>
    <property type="match status" value="1"/>
</dbReference>
<dbReference type="EC" id="1.5.5.1" evidence="11"/>
<dbReference type="InterPro" id="IPR049398">
    <property type="entry name" value="ETF-QO/FixC_UQ-bd"/>
</dbReference>
<evidence type="ECO:0000256" key="7">
    <source>
        <dbReference type="ARBA" id="ARBA00023002"/>
    </source>
</evidence>
<reference evidence="14 15" key="2">
    <citation type="submission" date="2024-09" db="EMBL/GenBank/DDBJ databases">
        <title>Draft genome sequence of Candidatus Magnetaquicoccaceae bacterium FCR-1.</title>
        <authorList>
            <person name="Shimoshige H."/>
            <person name="Shimamura S."/>
            <person name="Taoka A."/>
            <person name="Kobayashi H."/>
            <person name="Maekawa T."/>
        </authorList>
    </citation>
    <scope>NUCLEOTIDE SEQUENCE [LARGE SCALE GENOMIC DNA]</scope>
    <source>
        <strain evidence="14 15">FCR-1</strain>
    </source>
</reference>
<dbReference type="EMBL" id="BAAFGK010000001">
    <property type="protein sequence ID" value="GAB0055756.1"/>
    <property type="molecule type" value="Genomic_DNA"/>
</dbReference>
<dbReference type="Gene3D" id="3.50.50.60">
    <property type="entry name" value="FAD/NAD(P)-binding domain"/>
    <property type="match status" value="1"/>
</dbReference>
<evidence type="ECO:0000256" key="10">
    <source>
        <dbReference type="ARBA" id="ARBA00023075"/>
    </source>
</evidence>
<evidence type="ECO:0000256" key="2">
    <source>
        <dbReference type="ARBA" id="ARBA00022448"/>
    </source>
</evidence>
<accession>A0ABQ0C4D9</accession>
<evidence type="ECO:0000259" key="12">
    <source>
        <dbReference type="Pfam" id="PF05187"/>
    </source>
</evidence>
<keyword evidence="6 11" id="KW-0249">Electron transport</keyword>
<evidence type="ECO:0000313" key="14">
    <source>
        <dbReference type="EMBL" id="GAB0055756.1"/>
    </source>
</evidence>
<keyword evidence="3 11" id="KW-0285">Flavoprotein</keyword>
<evidence type="ECO:0000256" key="9">
    <source>
        <dbReference type="ARBA" id="ARBA00023014"/>
    </source>
</evidence>
<feature type="domain" description="ETF-QO/FixX C-terminal" evidence="12">
    <location>
        <begin position="434"/>
        <end position="532"/>
    </location>
</feature>
<keyword evidence="15" id="KW-1185">Reference proteome</keyword>
<comment type="function">
    <text evidence="11">Accepts electrons from ETF and reduces ubiquinone.</text>
</comment>
<evidence type="ECO:0000256" key="1">
    <source>
        <dbReference type="ARBA" id="ARBA00001974"/>
    </source>
</evidence>
<gene>
    <name evidence="14" type="ORF">SIID45300_00051</name>
</gene>
<evidence type="ECO:0000256" key="6">
    <source>
        <dbReference type="ARBA" id="ARBA00022982"/>
    </source>
</evidence>
<evidence type="ECO:0000256" key="5">
    <source>
        <dbReference type="ARBA" id="ARBA00022827"/>
    </source>
</evidence>
<evidence type="ECO:0000256" key="4">
    <source>
        <dbReference type="ARBA" id="ARBA00022723"/>
    </source>
</evidence>
<dbReference type="InterPro" id="IPR040156">
    <property type="entry name" value="ETF-QO"/>
</dbReference>
<name>A0ABQ0C4D9_9PROT</name>